<protein>
    <submittedName>
        <fullName evidence="1">Uncharacterized protein</fullName>
    </submittedName>
</protein>
<proteinExistence type="predicted"/>
<organism evidence="1">
    <name type="scientific">Arion vulgaris</name>
    <dbReference type="NCBI Taxonomy" id="1028688"/>
    <lineage>
        <taxon>Eukaryota</taxon>
        <taxon>Metazoa</taxon>
        <taxon>Spiralia</taxon>
        <taxon>Lophotrochozoa</taxon>
        <taxon>Mollusca</taxon>
        <taxon>Gastropoda</taxon>
        <taxon>Heterobranchia</taxon>
        <taxon>Euthyneura</taxon>
        <taxon>Panpulmonata</taxon>
        <taxon>Eupulmonata</taxon>
        <taxon>Stylommatophora</taxon>
        <taxon>Helicina</taxon>
        <taxon>Arionoidea</taxon>
        <taxon>Arionidae</taxon>
        <taxon>Arion</taxon>
    </lineage>
</organism>
<sequence length="65" mass="7617">MPKTWVDQLKSKCLQSMITEQKVYSSYVNNVRRHVSKNRTNAVLLHLQEQTRYINNSQHSTPATN</sequence>
<gene>
    <name evidence="1" type="primary">ORF130641</name>
</gene>
<dbReference type="AlphaFoldDB" id="A0A0B7ANT7"/>
<dbReference type="EMBL" id="HACG01035412">
    <property type="protein sequence ID" value="CEK82277.1"/>
    <property type="molecule type" value="Transcribed_RNA"/>
</dbReference>
<name>A0A0B7ANT7_9EUPU</name>
<accession>A0A0B7ANT7</accession>
<evidence type="ECO:0000313" key="1">
    <source>
        <dbReference type="EMBL" id="CEK82277.1"/>
    </source>
</evidence>
<reference evidence="1" key="1">
    <citation type="submission" date="2014-12" db="EMBL/GenBank/DDBJ databases">
        <title>Insight into the proteome of Arion vulgaris.</title>
        <authorList>
            <person name="Aradska J."/>
            <person name="Bulat T."/>
            <person name="Smidak R."/>
            <person name="Sarate P."/>
            <person name="Gangsoo J."/>
            <person name="Sialana F."/>
            <person name="Bilban M."/>
            <person name="Lubec G."/>
        </authorList>
    </citation>
    <scope>NUCLEOTIDE SEQUENCE</scope>
    <source>
        <tissue evidence="1">Skin</tissue>
    </source>
</reference>